<dbReference type="Gene3D" id="3.40.1500.10">
    <property type="entry name" value="Coproporphyrinogen III oxidase, aerobic"/>
    <property type="match status" value="1"/>
</dbReference>
<accession>A0A830HIL7</accession>
<dbReference type="PIRSF" id="PIRSF000166">
    <property type="entry name" value="Coproporphyri_ox"/>
    <property type="match status" value="1"/>
</dbReference>
<proteinExistence type="predicted"/>
<comment type="caution">
    <text evidence="2">The sequence shown here is derived from an EMBL/GenBank/DDBJ whole genome shotgun (WGS) entry which is preliminary data.</text>
</comment>
<dbReference type="GO" id="GO:0006782">
    <property type="term" value="P:protoporphyrinogen IX biosynthetic process"/>
    <property type="evidence" value="ECO:0007669"/>
    <property type="project" value="UniProtKB-UniPathway"/>
</dbReference>
<evidence type="ECO:0000313" key="2">
    <source>
        <dbReference type="EMBL" id="GHP06698.1"/>
    </source>
</evidence>
<protein>
    <recommendedName>
        <fullName evidence="4">Coproporphyrinogen oxidase</fullName>
    </recommendedName>
</protein>
<sequence>MEVFADFCDEMQERICKAAEELDGDTTATFCKDEFTRPGGRGCTRVLQGGRLLEKAAVNVSVLSGTLTPERAKAMRQRGRDGVDAIGGQPYAAAALSLVFHPRSPHVPTLRADVRLFAIDGGDGGGWYGGGCDLTPNYLEEQDIVGFHSHWRDVCARHDAKGSDGIYRHCKAHCDEYFYIPARGEHRGTGGIFFDDAHTLEAIGGPSSGADDMQAVDAFTRDVAENLLPSWEPIVARRRGTPVTDAEREWQCRRRGRYIEFNLLNDRGVRFGLVNAPPPGQKDVPLPRMESIMVSAPPEVRWTYVGDADNRRPEGDREEQMLEVLRNPRDWIPN</sequence>
<evidence type="ECO:0000313" key="3">
    <source>
        <dbReference type="Proteomes" id="UP000660262"/>
    </source>
</evidence>
<evidence type="ECO:0000256" key="1">
    <source>
        <dbReference type="ARBA" id="ARBA00049102"/>
    </source>
</evidence>
<comment type="catalytic activity">
    <reaction evidence="1">
        <text>coproporphyrinogen III + O2 + 2 H(+) = protoporphyrinogen IX + 2 CO2 + 2 H2O</text>
        <dbReference type="Rhea" id="RHEA:18257"/>
        <dbReference type="ChEBI" id="CHEBI:15377"/>
        <dbReference type="ChEBI" id="CHEBI:15378"/>
        <dbReference type="ChEBI" id="CHEBI:15379"/>
        <dbReference type="ChEBI" id="CHEBI:16526"/>
        <dbReference type="ChEBI" id="CHEBI:57307"/>
        <dbReference type="ChEBI" id="CHEBI:57309"/>
        <dbReference type="EC" id="1.3.3.3"/>
    </reaction>
</comment>
<name>A0A830HIL7_9CHLO</name>
<dbReference type="Pfam" id="PF01218">
    <property type="entry name" value="Coprogen_oxidas"/>
    <property type="match status" value="1"/>
</dbReference>
<organism evidence="2 3">
    <name type="scientific">Pycnococcus provasolii</name>
    <dbReference type="NCBI Taxonomy" id="41880"/>
    <lineage>
        <taxon>Eukaryota</taxon>
        <taxon>Viridiplantae</taxon>
        <taxon>Chlorophyta</taxon>
        <taxon>Pseudoscourfieldiophyceae</taxon>
        <taxon>Pseudoscourfieldiales</taxon>
        <taxon>Pycnococcaceae</taxon>
        <taxon>Pycnococcus</taxon>
    </lineage>
</organism>
<dbReference type="Proteomes" id="UP000660262">
    <property type="component" value="Unassembled WGS sequence"/>
</dbReference>
<dbReference type="GO" id="GO:0005737">
    <property type="term" value="C:cytoplasm"/>
    <property type="evidence" value="ECO:0007669"/>
    <property type="project" value="TreeGrafter"/>
</dbReference>
<dbReference type="InterPro" id="IPR001260">
    <property type="entry name" value="Coprogen_oxidase_aer"/>
</dbReference>
<dbReference type="AlphaFoldDB" id="A0A830HIL7"/>
<dbReference type="InterPro" id="IPR036406">
    <property type="entry name" value="Coprogen_oxidase_aer_sf"/>
</dbReference>
<dbReference type="PANTHER" id="PTHR10755">
    <property type="entry name" value="COPROPORPHYRINOGEN III OXIDASE, MITOCHONDRIAL"/>
    <property type="match status" value="1"/>
</dbReference>
<dbReference type="GO" id="GO:0004109">
    <property type="term" value="F:coproporphyrinogen oxidase activity"/>
    <property type="evidence" value="ECO:0007669"/>
    <property type="project" value="UniProtKB-EC"/>
</dbReference>
<dbReference type="SUPFAM" id="SSF102886">
    <property type="entry name" value="Coproporphyrinogen III oxidase"/>
    <property type="match status" value="1"/>
</dbReference>
<reference evidence="2" key="1">
    <citation type="submission" date="2020-10" db="EMBL/GenBank/DDBJ databases">
        <title>Unveiling of a novel bifunctional photoreceptor, Dualchrome1, isolated from a cosmopolitan green alga.</title>
        <authorList>
            <person name="Suzuki S."/>
            <person name="Kawachi M."/>
        </authorList>
    </citation>
    <scope>NUCLEOTIDE SEQUENCE</scope>
    <source>
        <strain evidence="2">NIES 2893</strain>
    </source>
</reference>
<dbReference type="UniPathway" id="UPA00251">
    <property type="reaction ID" value="UER00322"/>
</dbReference>
<dbReference type="PANTHER" id="PTHR10755:SF3">
    <property type="entry name" value="COPROPORPHYRINOGEN OXIDASE"/>
    <property type="match status" value="1"/>
</dbReference>
<dbReference type="EMBL" id="BNJQ01000013">
    <property type="protein sequence ID" value="GHP06698.1"/>
    <property type="molecule type" value="Genomic_DNA"/>
</dbReference>
<dbReference type="OrthoDB" id="15318at2759"/>
<dbReference type="PRINTS" id="PR00073">
    <property type="entry name" value="COPRGNOXDASE"/>
</dbReference>
<evidence type="ECO:0008006" key="4">
    <source>
        <dbReference type="Google" id="ProtNLM"/>
    </source>
</evidence>
<keyword evidence="3" id="KW-1185">Reference proteome</keyword>
<gene>
    <name evidence="2" type="ORF">PPROV_000544300</name>
</gene>